<dbReference type="Pfam" id="PF19361">
    <property type="entry name" value="DUF5937"/>
    <property type="match status" value="1"/>
</dbReference>
<dbReference type="AlphaFoldDB" id="A0A7W0CMI8"/>
<evidence type="ECO:0000259" key="1">
    <source>
        <dbReference type="SMART" id="SM00418"/>
    </source>
</evidence>
<dbReference type="RefSeq" id="WP_181612684.1">
    <property type="nucleotide sequence ID" value="NZ_BAABAM010000005.1"/>
</dbReference>
<dbReference type="Pfam" id="PF01022">
    <property type="entry name" value="HTH_5"/>
    <property type="match status" value="1"/>
</dbReference>
<dbReference type="InterPro" id="IPR011991">
    <property type="entry name" value="ArsR-like_HTH"/>
</dbReference>
<protein>
    <submittedName>
        <fullName evidence="2">DNA-binding transcriptional ArsR family regulator</fullName>
    </submittedName>
</protein>
<dbReference type="InterPro" id="IPR036390">
    <property type="entry name" value="WH_DNA-bd_sf"/>
</dbReference>
<evidence type="ECO:0000313" key="2">
    <source>
        <dbReference type="EMBL" id="MBA2893938.1"/>
    </source>
</evidence>
<name>A0A7W0CMI8_9ACTN</name>
<dbReference type="InterPro" id="IPR036388">
    <property type="entry name" value="WH-like_DNA-bd_sf"/>
</dbReference>
<dbReference type="Proteomes" id="UP000530928">
    <property type="component" value="Unassembled WGS sequence"/>
</dbReference>
<evidence type="ECO:0000313" key="3">
    <source>
        <dbReference type="Proteomes" id="UP000530928"/>
    </source>
</evidence>
<dbReference type="GO" id="GO:0003700">
    <property type="term" value="F:DNA-binding transcription factor activity"/>
    <property type="evidence" value="ECO:0007669"/>
    <property type="project" value="InterPro"/>
</dbReference>
<keyword evidence="3" id="KW-1185">Reference proteome</keyword>
<dbReference type="InterPro" id="IPR001845">
    <property type="entry name" value="HTH_ArsR_DNA-bd_dom"/>
</dbReference>
<feature type="domain" description="HTH arsR-type" evidence="1">
    <location>
        <begin position="254"/>
        <end position="320"/>
    </location>
</feature>
<dbReference type="GO" id="GO:0003677">
    <property type="term" value="F:DNA binding"/>
    <property type="evidence" value="ECO:0007669"/>
    <property type="project" value="UniProtKB-KW"/>
</dbReference>
<dbReference type="SMART" id="SM00418">
    <property type="entry name" value="HTH_ARSR"/>
    <property type="match status" value="1"/>
</dbReference>
<dbReference type="InterPro" id="IPR045981">
    <property type="entry name" value="DUF5937"/>
</dbReference>
<dbReference type="EMBL" id="JACDUR010000005">
    <property type="protein sequence ID" value="MBA2893938.1"/>
    <property type="molecule type" value="Genomic_DNA"/>
</dbReference>
<sequence length="327" mass="36027">MYRLEVSPQDIVASRFAISPLMETMHCQFVLDGQHPPGPHRQWLARWREPYLRLREHHLGLRLAPLITGLRGPNNVDFLAPPPIGVAVGFDEEIAAMRRVPLEQAHQEIEEALAPRRGIDPGLRRVLLGPDVVELLAQAMEALWREILSTAWPRFQAVLQRDIVHRAGQLAAYGWAAALGDLSEHVRWVPPGRIEIDMRSDGDIRLDGRGLLLVPTVFGFDVGAYLEEAWPYALVYPARGVAADLPSHHDLTGLIGRSRTRILLELASPATTTQLAVLLEQSPGTVGEHIAALRGAGLISGARSGRHVLYSRTLLGEALVSPSTLQP</sequence>
<comment type="caution">
    <text evidence="2">The sequence shown here is derived from an EMBL/GenBank/DDBJ whole genome shotgun (WGS) entry which is preliminary data.</text>
</comment>
<gene>
    <name evidence="2" type="ORF">HNR30_005299</name>
</gene>
<organism evidence="2 3">
    <name type="scientific">Nonomuraea soli</name>
    <dbReference type="NCBI Taxonomy" id="1032476"/>
    <lineage>
        <taxon>Bacteria</taxon>
        <taxon>Bacillati</taxon>
        <taxon>Actinomycetota</taxon>
        <taxon>Actinomycetes</taxon>
        <taxon>Streptosporangiales</taxon>
        <taxon>Streptosporangiaceae</taxon>
        <taxon>Nonomuraea</taxon>
    </lineage>
</organism>
<proteinExistence type="predicted"/>
<dbReference type="Gene3D" id="1.10.10.10">
    <property type="entry name" value="Winged helix-like DNA-binding domain superfamily/Winged helix DNA-binding domain"/>
    <property type="match status" value="1"/>
</dbReference>
<reference evidence="2 3" key="1">
    <citation type="submission" date="2020-07" db="EMBL/GenBank/DDBJ databases">
        <title>Genomic Encyclopedia of Type Strains, Phase IV (KMG-IV): sequencing the most valuable type-strain genomes for metagenomic binning, comparative biology and taxonomic classification.</title>
        <authorList>
            <person name="Goeker M."/>
        </authorList>
    </citation>
    <scope>NUCLEOTIDE SEQUENCE [LARGE SCALE GENOMIC DNA]</scope>
    <source>
        <strain evidence="2 3">DSM 45533</strain>
    </source>
</reference>
<keyword evidence="2" id="KW-0238">DNA-binding</keyword>
<dbReference type="SUPFAM" id="SSF46785">
    <property type="entry name" value="Winged helix' DNA-binding domain"/>
    <property type="match status" value="1"/>
</dbReference>
<accession>A0A7W0CMI8</accession>
<dbReference type="CDD" id="cd00090">
    <property type="entry name" value="HTH_ARSR"/>
    <property type="match status" value="1"/>
</dbReference>